<keyword evidence="2" id="KW-1185">Reference proteome</keyword>
<comment type="caution">
    <text evidence="1">The sequence shown here is derived from an EMBL/GenBank/DDBJ whole genome shotgun (WGS) entry which is preliminary data.</text>
</comment>
<evidence type="ECO:0000313" key="1">
    <source>
        <dbReference type="EMBL" id="KCZ72616.1"/>
    </source>
</evidence>
<proteinExistence type="predicted"/>
<evidence type="ECO:0000313" key="2">
    <source>
        <dbReference type="Proteomes" id="UP000027153"/>
    </source>
</evidence>
<dbReference type="OrthoDB" id="380270at2157"/>
<name>A0A062V0E5_9EURY</name>
<dbReference type="RefSeq" id="WP_048089517.1">
    <property type="nucleotide sequence ID" value="NZ_JMIY01000002.1"/>
</dbReference>
<dbReference type="EMBL" id="JMIY01000002">
    <property type="protein sequence ID" value="KCZ72616.1"/>
    <property type="molecule type" value="Genomic_DNA"/>
</dbReference>
<reference evidence="1 2" key="1">
    <citation type="journal article" date="2013" name="Nature">
        <title>Anaerobic oxidation of methane coupled to nitrate reduction in a novel archaeal lineage.</title>
        <authorList>
            <person name="Haroon M.F."/>
            <person name="Hu S."/>
            <person name="Shi Y."/>
            <person name="Imelfort M."/>
            <person name="Keller J."/>
            <person name="Hugenholtz P."/>
            <person name="Yuan Z."/>
            <person name="Tyson G.W."/>
        </authorList>
    </citation>
    <scope>NUCLEOTIDE SEQUENCE [LARGE SCALE GENOMIC DNA]</scope>
    <source>
        <strain evidence="1 2">ANME-2d</strain>
    </source>
</reference>
<organism evidence="1 2">
    <name type="scientific">Candidatus Methanoperedens nitratireducens</name>
    <dbReference type="NCBI Taxonomy" id="1392998"/>
    <lineage>
        <taxon>Archaea</taxon>
        <taxon>Methanobacteriati</taxon>
        <taxon>Methanobacteriota</taxon>
        <taxon>Stenosarchaea group</taxon>
        <taxon>Methanomicrobia</taxon>
        <taxon>Methanosarcinales</taxon>
        <taxon>ANME-2 cluster</taxon>
        <taxon>Candidatus Methanoperedentaceae</taxon>
        <taxon>Candidatus Methanoperedens</taxon>
    </lineage>
</organism>
<protein>
    <submittedName>
        <fullName evidence="1">Uncharacterized protein</fullName>
    </submittedName>
</protein>
<dbReference type="Proteomes" id="UP000027153">
    <property type="component" value="Unassembled WGS sequence"/>
</dbReference>
<sequence>MKEIAFIDGRTKIRIKDDQLAAYLDSVESAGYMVRANKCTYKIGSHETWSSEILMIGKPADFEEFFSKKTRIKEIYKQFPQVYRLLFNDREILLYLLKQDYEIV</sequence>
<dbReference type="AlphaFoldDB" id="A0A062V0E5"/>
<gene>
    <name evidence="1" type="ORF">ANME2D_01046</name>
</gene>
<accession>A0A062V0E5</accession>